<evidence type="ECO:0000313" key="3">
    <source>
        <dbReference type="Proteomes" id="UP000320791"/>
    </source>
</evidence>
<keyword evidence="1" id="KW-1133">Transmembrane helix</keyword>
<keyword evidence="1" id="KW-0472">Membrane</keyword>
<proteinExistence type="predicted"/>
<feature type="transmembrane region" description="Helical" evidence="1">
    <location>
        <begin position="126"/>
        <end position="149"/>
    </location>
</feature>
<name>A0A5C5UHZ8_9CORY</name>
<evidence type="ECO:0000313" key="2">
    <source>
        <dbReference type="EMBL" id="TWT25020.1"/>
    </source>
</evidence>
<evidence type="ECO:0008006" key="4">
    <source>
        <dbReference type="Google" id="ProtNLM"/>
    </source>
</evidence>
<dbReference type="OrthoDB" id="4405826at2"/>
<dbReference type="AlphaFoldDB" id="A0A5C5UHZ8"/>
<dbReference type="Proteomes" id="UP000320791">
    <property type="component" value="Unassembled WGS sequence"/>
</dbReference>
<dbReference type="RefSeq" id="WP_146324432.1">
    <property type="nucleotide sequence ID" value="NZ_BAABLR010000010.1"/>
</dbReference>
<gene>
    <name evidence="2" type="ORF">FRX94_07075</name>
</gene>
<feature type="transmembrane region" description="Helical" evidence="1">
    <location>
        <begin position="78"/>
        <end position="106"/>
    </location>
</feature>
<feature type="transmembrane region" description="Helical" evidence="1">
    <location>
        <begin position="155"/>
        <end position="175"/>
    </location>
</feature>
<reference evidence="2 3" key="1">
    <citation type="submission" date="2019-08" db="EMBL/GenBank/DDBJ databases">
        <authorList>
            <person name="Lei W."/>
        </authorList>
    </citation>
    <scope>NUCLEOTIDE SEQUENCE [LARGE SCALE GENOMIC DNA]</scope>
    <source>
        <strain evidence="2 3">CCUG 58627</strain>
    </source>
</reference>
<evidence type="ECO:0000256" key="1">
    <source>
        <dbReference type="SAM" id="Phobius"/>
    </source>
</evidence>
<keyword evidence="1" id="KW-0812">Transmembrane</keyword>
<protein>
    <recommendedName>
        <fullName evidence="4">DUF624 domain-containing protein</fullName>
    </recommendedName>
</protein>
<dbReference type="EMBL" id="VOHM01000013">
    <property type="protein sequence ID" value="TWT25020.1"/>
    <property type="molecule type" value="Genomic_DNA"/>
</dbReference>
<accession>A0A5C5UHZ8</accession>
<comment type="caution">
    <text evidence="2">The sequence shown here is derived from an EMBL/GenBank/DDBJ whole genome shotgun (WGS) entry which is preliminary data.</text>
</comment>
<keyword evidence="3" id="KW-1185">Reference proteome</keyword>
<feature type="transmembrane region" description="Helical" evidence="1">
    <location>
        <begin position="38"/>
        <end position="58"/>
    </location>
</feature>
<organism evidence="2 3">
    <name type="scientific">Corynebacterium canis</name>
    <dbReference type="NCBI Taxonomy" id="679663"/>
    <lineage>
        <taxon>Bacteria</taxon>
        <taxon>Bacillati</taxon>
        <taxon>Actinomycetota</taxon>
        <taxon>Actinomycetes</taxon>
        <taxon>Mycobacteriales</taxon>
        <taxon>Corynebacteriaceae</taxon>
        <taxon>Corynebacterium</taxon>
    </lineage>
</organism>
<sequence length="241" mass="26187">MNDLHLENARWAPAQLGRAWDQAWGAFMLAPGLWLRSGLVYLGIVFAPALVYVFAWIFHGAVAGRYALDDLLYLLPSFAFRVNLAVFVVFRILNVCSVIAVILWSVIIYRNAARVAAGKRLTWRDFFTCFDIVRGCVVGFLCLVCVAIGVKMFIIPGVVVFCCCYFAPMAVFSMAQPTVVGAFAASIRMLKANPAATLLVIAVSYALSAVGGIFTVAMVLTLPLGVLLGTFAFRNSVVGAR</sequence>
<feature type="transmembrane region" description="Helical" evidence="1">
    <location>
        <begin position="187"/>
        <end position="207"/>
    </location>
</feature>